<name>A0A7G7W6P5_9BACT</name>
<dbReference type="RefSeq" id="WP_185887956.1">
    <property type="nucleotide sequence ID" value="NZ_CP060202.1"/>
</dbReference>
<organism evidence="1 2">
    <name type="scientific">Hymenobacter sediminicola</name>
    <dbReference type="NCBI Taxonomy" id="2761579"/>
    <lineage>
        <taxon>Bacteria</taxon>
        <taxon>Pseudomonadati</taxon>
        <taxon>Bacteroidota</taxon>
        <taxon>Cytophagia</taxon>
        <taxon>Cytophagales</taxon>
        <taxon>Hymenobacteraceae</taxon>
        <taxon>Hymenobacter</taxon>
    </lineage>
</organism>
<keyword evidence="2" id="KW-1185">Reference proteome</keyword>
<proteinExistence type="predicted"/>
<accession>A0A7G7W6P5</accession>
<gene>
    <name evidence="1" type="ORF">H4317_18135</name>
</gene>
<keyword evidence="1" id="KW-0378">Hydrolase</keyword>
<dbReference type="InterPro" id="IPR008969">
    <property type="entry name" value="CarboxyPept-like_regulatory"/>
</dbReference>
<dbReference type="Proteomes" id="UP000515489">
    <property type="component" value="Chromosome"/>
</dbReference>
<dbReference type="AlphaFoldDB" id="A0A7G7W6P5"/>
<dbReference type="GO" id="GO:0004180">
    <property type="term" value="F:carboxypeptidase activity"/>
    <property type="evidence" value="ECO:0007669"/>
    <property type="project" value="UniProtKB-KW"/>
</dbReference>
<keyword evidence="1" id="KW-0645">Protease</keyword>
<evidence type="ECO:0000313" key="2">
    <source>
        <dbReference type="Proteomes" id="UP000515489"/>
    </source>
</evidence>
<reference evidence="1 2" key="1">
    <citation type="submission" date="2020-08" db="EMBL/GenBank/DDBJ databases">
        <title>Hymenobacter sp. S2-20-2 genome sequencing.</title>
        <authorList>
            <person name="Jin L."/>
        </authorList>
    </citation>
    <scope>NUCLEOTIDE SEQUENCE [LARGE SCALE GENOMIC DNA]</scope>
    <source>
        <strain evidence="1 2">S2-20-2</strain>
    </source>
</reference>
<sequence length="150" mass="15471">MSALYTFFAAPSSIILVRRYFVALGLASGLMLAGPAFADGKSGVSEPTATSPTATAVRGRVLNEEGKPLVGATVVWKGSPYGVSTDSDGRYQLPLAAGRTVILVGYAGYTDEEITVRGGGIQNVTLLPTEPAVASPQVAGAARRAQRSIK</sequence>
<dbReference type="SUPFAM" id="SSF49464">
    <property type="entry name" value="Carboxypeptidase regulatory domain-like"/>
    <property type="match status" value="1"/>
</dbReference>
<protein>
    <submittedName>
        <fullName evidence="1">Carboxypeptidase-like regulatory domain-containing protein</fullName>
    </submittedName>
</protein>
<dbReference type="Gene3D" id="2.60.40.1120">
    <property type="entry name" value="Carboxypeptidase-like, regulatory domain"/>
    <property type="match status" value="1"/>
</dbReference>
<keyword evidence="1" id="KW-0121">Carboxypeptidase</keyword>
<evidence type="ECO:0000313" key="1">
    <source>
        <dbReference type="EMBL" id="QNH62038.1"/>
    </source>
</evidence>
<dbReference type="KEGG" id="hsk:H4317_18135"/>
<dbReference type="EMBL" id="CP060202">
    <property type="protein sequence ID" value="QNH62038.1"/>
    <property type="molecule type" value="Genomic_DNA"/>
</dbReference>
<dbReference type="Pfam" id="PF13715">
    <property type="entry name" value="CarbopepD_reg_2"/>
    <property type="match status" value="1"/>
</dbReference>